<dbReference type="GO" id="GO:0006281">
    <property type="term" value="P:DNA repair"/>
    <property type="evidence" value="ECO:0007669"/>
    <property type="project" value="UniProtKB-KW"/>
</dbReference>
<dbReference type="Gene3D" id="3.30.160.70">
    <property type="entry name" value="Methylated DNA-protein cysteine methyltransferase domain"/>
    <property type="match status" value="1"/>
</dbReference>
<keyword evidence="3 9" id="KW-0808">Transferase</keyword>
<dbReference type="InterPro" id="IPR036388">
    <property type="entry name" value="WH-like_DNA-bd_sf"/>
</dbReference>
<dbReference type="GO" id="GO:0003908">
    <property type="term" value="F:methylated-DNA-[protein]-cysteine S-methyltransferase activity"/>
    <property type="evidence" value="ECO:0007669"/>
    <property type="project" value="UniProtKB-EC"/>
</dbReference>
<protein>
    <submittedName>
        <fullName evidence="9">Methylated-DNA-[protein]-cysteine S-methyltransferase</fullName>
    </submittedName>
</protein>
<dbReference type="InterPro" id="IPR036631">
    <property type="entry name" value="MGMT_N_sf"/>
</dbReference>
<organism evidence="9 10">
    <name type="scientific">Allonocardiopsis opalescens</name>
    <dbReference type="NCBI Taxonomy" id="1144618"/>
    <lineage>
        <taxon>Bacteria</taxon>
        <taxon>Bacillati</taxon>
        <taxon>Actinomycetota</taxon>
        <taxon>Actinomycetes</taxon>
        <taxon>Streptosporangiales</taxon>
        <taxon>Allonocardiopsis</taxon>
    </lineage>
</organism>
<dbReference type="OrthoDB" id="9802228at2"/>
<dbReference type="PANTHER" id="PTHR10815:SF5">
    <property type="entry name" value="METHYLATED-DNA--PROTEIN-CYSTEINE METHYLTRANSFERASE"/>
    <property type="match status" value="1"/>
</dbReference>
<dbReference type="EMBL" id="PVZC01000003">
    <property type="protein sequence ID" value="PRX99611.1"/>
    <property type="molecule type" value="Genomic_DNA"/>
</dbReference>
<dbReference type="InterPro" id="IPR014048">
    <property type="entry name" value="MethylDNA_cys_MeTrfase_DNA-bd"/>
</dbReference>
<evidence type="ECO:0000256" key="5">
    <source>
        <dbReference type="ARBA" id="ARBA00023204"/>
    </source>
</evidence>
<keyword evidence="2 9" id="KW-0489">Methyltransferase</keyword>
<evidence type="ECO:0000256" key="4">
    <source>
        <dbReference type="ARBA" id="ARBA00022763"/>
    </source>
</evidence>
<evidence type="ECO:0000256" key="2">
    <source>
        <dbReference type="ARBA" id="ARBA00022603"/>
    </source>
</evidence>
<proteinExistence type="predicted"/>
<feature type="domain" description="Methylguanine DNA methyltransferase ribonuclease-like" evidence="8">
    <location>
        <begin position="30"/>
        <end position="104"/>
    </location>
</feature>
<evidence type="ECO:0000256" key="1">
    <source>
        <dbReference type="ARBA" id="ARBA00001286"/>
    </source>
</evidence>
<dbReference type="SUPFAM" id="SSF46767">
    <property type="entry name" value="Methylated DNA-protein cysteine methyltransferase, C-terminal domain"/>
    <property type="match status" value="1"/>
</dbReference>
<dbReference type="PROSITE" id="PS00374">
    <property type="entry name" value="MGMT"/>
    <property type="match status" value="1"/>
</dbReference>
<dbReference type="RefSeq" id="WP_106244330.1">
    <property type="nucleotide sequence ID" value="NZ_PVZC01000003.1"/>
</dbReference>
<comment type="caution">
    <text evidence="9">The sequence shown here is derived from an EMBL/GenBank/DDBJ whole genome shotgun (WGS) entry which is preliminary data.</text>
</comment>
<keyword evidence="5" id="KW-0234">DNA repair</keyword>
<dbReference type="InterPro" id="IPR036217">
    <property type="entry name" value="MethylDNA_cys_MeTrfase_DNAb"/>
</dbReference>
<evidence type="ECO:0000259" key="7">
    <source>
        <dbReference type="Pfam" id="PF01035"/>
    </source>
</evidence>
<feature type="domain" description="Methylated-DNA-[protein]-cysteine S-methyltransferase DNA binding" evidence="7">
    <location>
        <begin position="110"/>
        <end position="192"/>
    </location>
</feature>
<dbReference type="Pfam" id="PF01035">
    <property type="entry name" value="DNA_binding_1"/>
    <property type="match status" value="1"/>
</dbReference>
<evidence type="ECO:0000313" key="10">
    <source>
        <dbReference type="Proteomes" id="UP000237846"/>
    </source>
</evidence>
<dbReference type="Gene3D" id="1.10.10.10">
    <property type="entry name" value="Winged helix-like DNA-binding domain superfamily/Winged helix DNA-binding domain"/>
    <property type="match status" value="1"/>
</dbReference>
<dbReference type="GO" id="GO:0032259">
    <property type="term" value="P:methylation"/>
    <property type="evidence" value="ECO:0007669"/>
    <property type="project" value="UniProtKB-KW"/>
</dbReference>
<keyword evidence="10" id="KW-1185">Reference proteome</keyword>
<gene>
    <name evidence="9" type="ORF">CLV72_103215</name>
</gene>
<accession>A0A2T0Q751</accession>
<sequence>MAAPDGDLEALINATKPGGAAYADASFDVVVGTAETPIGPLLLAITERGLAVCCYESEEAMLPRVTRLISPRLGRDRRRLDPVRRELDAYFAGRLQSFATPVDLRLTSGFGRIVLRSLLDVPYGTTTTYDELAARIGHHNAVRAVANALATNPVCVVLPCHRVVPSGFPADPSVGGYAGGADAKLYLLTLEEYAPRRRPAEG</sequence>
<evidence type="ECO:0000259" key="8">
    <source>
        <dbReference type="Pfam" id="PF02870"/>
    </source>
</evidence>
<comment type="catalytic activity">
    <reaction evidence="6">
        <text>a 6-O-methyl-2'-deoxyguanosine in DNA + L-cysteinyl-[protein] = S-methyl-L-cysteinyl-[protein] + a 2'-deoxyguanosine in DNA</text>
        <dbReference type="Rhea" id="RHEA:24000"/>
        <dbReference type="Rhea" id="RHEA-COMP:10131"/>
        <dbReference type="Rhea" id="RHEA-COMP:10132"/>
        <dbReference type="Rhea" id="RHEA-COMP:11367"/>
        <dbReference type="Rhea" id="RHEA-COMP:11368"/>
        <dbReference type="ChEBI" id="CHEBI:29950"/>
        <dbReference type="ChEBI" id="CHEBI:82612"/>
        <dbReference type="ChEBI" id="CHEBI:85445"/>
        <dbReference type="ChEBI" id="CHEBI:85448"/>
        <dbReference type="EC" id="2.1.1.63"/>
    </reaction>
</comment>
<evidence type="ECO:0000256" key="6">
    <source>
        <dbReference type="ARBA" id="ARBA00049348"/>
    </source>
</evidence>
<keyword evidence="4" id="KW-0227">DNA damage</keyword>
<comment type="catalytic activity">
    <reaction evidence="1">
        <text>a 4-O-methyl-thymidine in DNA + L-cysteinyl-[protein] = a thymidine in DNA + S-methyl-L-cysteinyl-[protein]</text>
        <dbReference type="Rhea" id="RHEA:53428"/>
        <dbReference type="Rhea" id="RHEA-COMP:10131"/>
        <dbReference type="Rhea" id="RHEA-COMP:10132"/>
        <dbReference type="Rhea" id="RHEA-COMP:13555"/>
        <dbReference type="Rhea" id="RHEA-COMP:13556"/>
        <dbReference type="ChEBI" id="CHEBI:29950"/>
        <dbReference type="ChEBI" id="CHEBI:82612"/>
        <dbReference type="ChEBI" id="CHEBI:137386"/>
        <dbReference type="ChEBI" id="CHEBI:137387"/>
        <dbReference type="EC" id="2.1.1.63"/>
    </reaction>
</comment>
<dbReference type="AlphaFoldDB" id="A0A2T0Q751"/>
<name>A0A2T0Q751_9ACTN</name>
<dbReference type="InterPro" id="IPR001497">
    <property type="entry name" value="MethylDNA_cys_MeTrfase_AS"/>
</dbReference>
<evidence type="ECO:0000313" key="9">
    <source>
        <dbReference type="EMBL" id="PRX99611.1"/>
    </source>
</evidence>
<dbReference type="SUPFAM" id="SSF53155">
    <property type="entry name" value="Methylated DNA-protein cysteine methyltransferase domain"/>
    <property type="match status" value="1"/>
</dbReference>
<dbReference type="Proteomes" id="UP000237846">
    <property type="component" value="Unassembled WGS sequence"/>
</dbReference>
<dbReference type="Pfam" id="PF02870">
    <property type="entry name" value="Methyltransf_1N"/>
    <property type="match status" value="1"/>
</dbReference>
<dbReference type="NCBIfam" id="TIGR00589">
    <property type="entry name" value="ogt"/>
    <property type="match status" value="1"/>
</dbReference>
<dbReference type="InterPro" id="IPR008332">
    <property type="entry name" value="MethylG_MeTrfase_N"/>
</dbReference>
<reference evidence="9 10" key="1">
    <citation type="submission" date="2018-03" db="EMBL/GenBank/DDBJ databases">
        <title>Genomic Encyclopedia of Archaeal and Bacterial Type Strains, Phase II (KMG-II): from individual species to whole genera.</title>
        <authorList>
            <person name="Goeker M."/>
        </authorList>
    </citation>
    <scope>NUCLEOTIDE SEQUENCE [LARGE SCALE GENOMIC DNA]</scope>
    <source>
        <strain evidence="9 10">DSM 45601</strain>
    </source>
</reference>
<evidence type="ECO:0000256" key="3">
    <source>
        <dbReference type="ARBA" id="ARBA00022679"/>
    </source>
</evidence>
<dbReference type="PANTHER" id="PTHR10815">
    <property type="entry name" value="METHYLATED-DNA--PROTEIN-CYSTEINE METHYLTRANSFERASE"/>
    <property type="match status" value="1"/>
</dbReference>
<dbReference type="CDD" id="cd06445">
    <property type="entry name" value="ATase"/>
    <property type="match status" value="1"/>
</dbReference>